<feature type="transmembrane region" description="Helical" evidence="1">
    <location>
        <begin position="12"/>
        <end position="31"/>
    </location>
</feature>
<evidence type="ECO:0000313" key="2">
    <source>
        <dbReference type="EMBL" id="QHU01920.1"/>
    </source>
</evidence>
<evidence type="ECO:0000256" key="1">
    <source>
        <dbReference type="SAM" id="Phobius"/>
    </source>
</evidence>
<keyword evidence="1" id="KW-0472">Membrane</keyword>
<reference evidence="2" key="1">
    <citation type="journal article" date="2020" name="Nature">
        <title>Giant virus diversity and host interactions through global metagenomics.</title>
        <authorList>
            <person name="Schulz F."/>
            <person name="Roux S."/>
            <person name="Paez-Espino D."/>
            <person name="Jungbluth S."/>
            <person name="Walsh D.A."/>
            <person name="Denef V.J."/>
            <person name="McMahon K.D."/>
            <person name="Konstantinidis K.T."/>
            <person name="Eloe-Fadrosh E.A."/>
            <person name="Kyrpides N.C."/>
            <person name="Woyke T."/>
        </authorList>
    </citation>
    <scope>NUCLEOTIDE SEQUENCE</scope>
    <source>
        <strain evidence="2">GVMAG-M-3300025880-56</strain>
    </source>
</reference>
<dbReference type="EMBL" id="MN740350">
    <property type="protein sequence ID" value="QHU01920.1"/>
    <property type="molecule type" value="Genomic_DNA"/>
</dbReference>
<keyword evidence="1" id="KW-1133">Transmembrane helix</keyword>
<accession>A0A6C0JAR6</accession>
<organism evidence="2">
    <name type="scientific">viral metagenome</name>
    <dbReference type="NCBI Taxonomy" id="1070528"/>
    <lineage>
        <taxon>unclassified sequences</taxon>
        <taxon>metagenomes</taxon>
        <taxon>organismal metagenomes</taxon>
    </lineage>
</organism>
<keyword evidence="1" id="KW-0812">Transmembrane</keyword>
<dbReference type="AlphaFoldDB" id="A0A6C0JAR6"/>
<protein>
    <submittedName>
        <fullName evidence="2">Uncharacterized protein</fullName>
    </submittedName>
</protein>
<proteinExistence type="predicted"/>
<sequence length="94" mass="10818">MKIFDIFDKHTLICVICFISAFILLFLWTISSNFTTILRYTIITLNSIILFLFCVLLYINITIICKLFDFATENGKLKFSKNIKGIGLTGKILL</sequence>
<feature type="transmembrane region" description="Helical" evidence="1">
    <location>
        <begin position="37"/>
        <end position="59"/>
    </location>
</feature>
<name>A0A6C0JAR6_9ZZZZ</name>